<sequence>MSTSTTVPTRRLGPAGPEVPAVSLGSWNTWDRMPFDEAVALIRYAADAGAAYFDVAHYNMGPHAEQATTDLVFGRAVAEAGLRRNDYILCGKLWLWDYPATGFAQQMETSLERIGTGHADHVVVGDYLGELDARRVVDDVNAQIDAGRFESWGVNNWGINELHTALDHAGAHGLVPPSFAQLKYSLARRTMAEGECYGPLFADGTLSLQASDVFEGGILAGKLSPGRKIGADVGGIRGHIVEAFPEVRRIAEELETTPTQLSLAFTLTHPATANVLFGSSSVAQFQENLGALDLLERLGADRLREATAGLWLDRHVSADGTWPAA</sequence>
<evidence type="ECO:0000256" key="1">
    <source>
        <dbReference type="ARBA" id="ARBA00006515"/>
    </source>
</evidence>
<evidence type="ECO:0000259" key="4">
    <source>
        <dbReference type="Pfam" id="PF00248"/>
    </source>
</evidence>
<dbReference type="PANTHER" id="PTHR43150:SF2">
    <property type="entry name" value="HYPERKINETIC, ISOFORM M"/>
    <property type="match status" value="1"/>
</dbReference>
<dbReference type="InterPro" id="IPR036812">
    <property type="entry name" value="NAD(P)_OxRdtase_dom_sf"/>
</dbReference>
<keyword evidence="6" id="KW-1185">Reference proteome</keyword>
<keyword evidence="3" id="KW-0560">Oxidoreductase</keyword>
<dbReference type="PANTHER" id="PTHR43150">
    <property type="entry name" value="HYPERKINETIC, ISOFORM M"/>
    <property type="match status" value="1"/>
</dbReference>
<gene>
    <name evidence="5" type="ORF">GCM10023081_37860</name>
</gene>
<evidence type="ECO:0000256" key="2">
    <source>
        <dbReference type="ARBA" id="ARBA00022857"/>
    </source>
</evidence>
<dbReference type="EMBL" id="BAABEO010000025">
    <property type="protein sequence ID" value="GAA3697333.1"/>
    <property type="molecule type" value="Genomic_DNA"/>
</dbReference>
<name>A0ABP7CZK6_9MICC</name>
<evidence type="ECO:0000313" key="6">
    <source>
        <dbReference type="Proteomes" id="UP001500752"/>
    </source>
</evidence>
<protein>
    <submittedName>
        <fullName evidence="5">Aldo/keto reductase</fullName>
    </submittedName>
</protein>
<keyword evidence="2" id="KW-0521">NADP</keyword>
<accession>A0ABP7CZK6</accession>
<dbReference type="Pfam" id="PF00248">
    <property type="entry name" value="Aldo_ket_red"/>
    <property type="match status" value="1"/>
</dbReference>
<dbReference type="Gene3D" id="3.20.20.100">
    <property type="entry name" value="NADP-dependent oxidoreductase domain"/>
    <property type="match status" value="1"/>
</dbReference>
<dbReference type="SUPFAM" id="SSF51430">
    <property type="entry name" value="NAD(P)-linked oxidoreductase"/>
    <property type="match status" value="1"/>
</dbReference>
<organism evidence="5 6">
    <name type="scientific">Arthrobacter ginkgonis</name>
    <dbReference type="NCBI Taxonomy" id="1630594"/>
    <lineage>
        <taxon>Bacteria</taxon>
        <taxon>Bacillati</taxon>
        <taxon>Actinomycetota</taxon>
        <taxon>Actinomycetes</taxon>
        <taxon>Micrococcales</taxon>
        <taxon>Micrococcaceae</taxon>
        <taxon>Arthrobacter</taxon>
    </lineage>
</organism>
<dbReference type="Proteomes" id="UP001500752">
    <property type="component" value="Unassembled WGS sequence"/>
</dbReference>
<dbReference type="InterPro" id="IPR005399">
    <property type="entry name" value="K_chnl_volt-dep_bsu_KCNAB-rel"/>
</dbReference>
<feature type="domain" description="NADP-dependent oxidoreductase" evidence="4">
    <location>
        <begin position="23"/>
        <end position="294"/>
    </location>
</feature>
<comment type="similarity">
    <text evidence="1">Belongs to the shaker potassium channel beta subunit family.</text>
</comment>
<proteinExistence type="inferred from homology"/>
<dbReference type="RefSeq" id="WP_345153290.1">
    <property type="nucleotide sequence ID" value="NZ_BAABEO010000025.1"/>
</dbReference>
<evidence type="ECO:0000313" key="5">
    <source>
        <dbReference type="EMBL" id="GAA3697333.1"/>
    </source>
</evidence>
<evidence type="ECO:0000256" key="3">
    <source>
        <dbReference type="ARBA" id="ARBA00023002"/>
    </source>
</evidence>
<reference evidence="6" key="1">
    <citation type="journal article" date="2019" name="Int. J. Syst. Evol. Microbiol.">
        <title>The Global Catalogue of Microorganisms (GCM) 10K type strain sequencing project: providing services to taxonomists for standard genome sequencing and annotation.</title>
        <authorList>
            <consortium name="The Broad Institute Genomics Platform"/>
            <consortium name="The Broad Institute Genome Sequencing Center for Infectious Disease"/>
            <person name="Wu L."/>
            <person name="Ma J."/>
        </authorList>
    </citation>
    <scope>NUCLEOTIDE SEQUENCE [LARGE SCALE GENOMIC DNA]</scope>
    <source>
        <strain evidence="6">JCM 30742</strain>
    </source>
</reference>
<dbReference type="InterPro" id="IPR023210">
    <property type="entry name" value="NADP_OxRdtase_dom"/>
</dbReference>
<comment type="caution">
    <text evidence="5">The sequence shown here is derived from an EMBL/GenBank/DDBJ whole genome shotgun (WGS) entry which is preliminary data.</text>
</comment>